<organism evidence="17 18">
    <name type="scientific">Acinetobacter pragensis</name>
    <dbReference type="NCBI Taxonomy" id="1806892"/>
    <lineage>
        <taxon>Bacteria</taxon>
        <taxon>Pseudomonadati</taxon>
        <taxon>Pseudomonadota</taxon>
        <taxon>Gammaproteobacteria</taxon>
        <taxon>Moraxellales</taxon>
        <taxon>Moraxellaceae</taxon>
        <taxon>Acinetobacter</taxon>
    </lineage>
</organism>
<dbReference type="InterPro" id="IPR027477">
    <property type="entry name" value="Succ_DH/fumarate_Rdtase_cat_sf"/>
</dbReference>
<evidence type="ECO:0000256" key="4">
    <source>
        <dbReference type="ARBA" id="ARBA00012173"/>
    </source>
</evidence>
<evidence type="ECO:0000256" key="7">
    <source>
        <dbReference type="ARBA" id="ARBA00022642"/>
    </source>
</evidence>
<evidence type="ECO:0000256" key="8">
    <source>
        <dbReference type="ARBA" id="ARBA00022827"/>
    </source>
</evidence>
<dbReference type="Gene3D" id="1.20.58.100">
    <property type="entry name" value="Fumarate reductase/succinate dehydrogenase flavoprotein-like, C-terminal domain"/>
    <property type="match status" value="1"/>
</dbReference>
<evidence type="ECO:0000256" key="1">
    <source>
        <dbReference type="ARBA" id="ARBA00001974"/>
    </source>
</evidence>
<proteinExistence type="inferred from homology"/>
<feature type="domain" description="FAD-dependent oxidoreductase 2 FAD-binding" evidence="15">
    <location>
        <begin position="13"/>
        <end position="391"/>
    </location>
</feature>
<dbReference type="UniPathway" id="UPA00253">
    <property type="reaction ID" value="UER00326"/>
</dbReference>
<evidence type="ECO:0000256" key="2">
    <source>
        <dbReference type="ARBA" id="ARBA00004950"/>
    </source>
</evidence>
<sequence length="544" mass="60996">MEMPNLETTHHFDVIIVGSGGAGLSLALSLPDHFNIAVLAKSTLTDASTYFAQGGVAAVLDKTDSIEQHIDDTMIAGAHLCERDAVKQTVEGGKPSVDFLLEHGVQFTLDEQEQLHLTREGGHSQRRIIHAADATGRAISTTLVQRAQEKSNISIFENYIAIDLITSQKLHHHGENRALGLYALDEKTEKVHTFLAPFTALACGGAMKAYLYTSNPDIATGDGIAMAYRAGCRVANMEFNQFHPTCLYHPQARSFLITEAMRGEGAYLRLPDGERFMLRFDERAELAPRDIVARAIDYEIKRLGIRHVWLDITHQPAEFVKEHFPTLYERLLELGIDITQEMIPVVPAAHYTCGGVVVDENSETDISGLYAIGETSYTGLHGANRMASNSLLECFVYGMAAAKHIEAGLQAEYASPKVPVWDDSQVTNPDEDVVILQNWDELRQTMWNYVGIVRTTKRLQRALHRIEMLKREITEYYQDYQVSKNLIELRNLVLVSEMIVRCAMERKESRGLHYTLDYPELSPELRKTVLTPPNFQVQTPLVNT</sequence>
<feature type="coiled-coil region" evidence="14">
    <location>
        <begin position="452"/>
        <end position="479"/>
    </location>
</feature>
<evidence type="ECO:0000313" key="17">
    <source>
        <dbReference type="EMBL" id="KYQ71955.1"/>
    </source>
</evidence>
<name>A0A151Y1N5_9GAMM</name>
<comment type="cofactor">
    <cofactor evidence="1 13">
        <name>FAD</name>
        <dbReference type="ChEBI" id="CHEBI:57692"/>
    </cofactor>
</comment>
<dbReference type="AlphaFoldDB" id="A0A151Y1N5"/>
<protein>
    <recommendedName>
        <fullName evidence="5 11">L-aspartate oxidase</fullName>
        <ecNumber evidence="4 11">1.4.3.16</ecNumber>
    </recommendedName>
</protein>
<dbReference type="Pfam" id="PF00890">
    <property type="entry name" value="FAD_binding_2"/>
    <property type="match status" value="1"/>
</dbReference>
<comment type="subcellular location">
    <subcellularLocation>
        <location evidence="13">Cytoplasm</location>
    </subcellularLocation>
</comment>
<evidence type="ECO:0000256" key="3">
    <source>
        <dbReference type="ARBA" id="ARBA00008562"/>
    </source>
</evidence>
<keyword evidence="9 13" id="KW-0560">Oxidoreductase</keyword>
<dbReference type="GO" id="GO:0008734">
    <property type="term" value="F:L-aspartate oxidase activity"/>
    <property type="evidence" value="ECO:0007669"/>
    <property type="project" value="UniProtKB-UniRule"/>
</dbReference>
<dbReference type="Gene3D" id="3.50.50.60">
    <property type="entry name" value="FAD/NAD(P)-binding domain"/>
    <property type="match status" value="1"/>
</dbReference>
<dbReference type="PANTHER" id="PTHR42716:SF2">
    <property type="entry name" value="L-ASPARTATE OXIDASE, CHLOROPLASTIC"/>
    <property type="match status" value="1"/>
</dbReference>
<dbReference type="Gene3D" id="3.90.700.10">
    <property type="entry name" value="Succinate dehydrogenase/fumarate reductase flavoprotein, catalytic domain"/>
    <property type="match status" value="1"/>
</dbReference>
<dbReference type="PRINTS" id="PR00368">
    <property type="entry name" value="FADPNR"/>
</dbReference>
<dbReference type="SUPFAM" id="SSF56425">
    <property type="entry name" value="Succinate dehydrogenase/fumarate reductase flavoprotein, catalytic domain"/>
    <property type="match status" value="1"/>
</dbReference>
<dbReference type="SUPFAM" id="SSF46977">
    <property type="entry name" value="Succinate dehydrogenase/fumarate reductase flavoprotein C-terminal domain"/>
    <property type="match status" value="1"/>
</dbReference>
<comment type="caution">
    <text evidence="17">The sequence shown here is derived from an EMBL/GenBank/DDBJ whole genome shotgun (WGS) entry which is preliminary data.</text>
</comment>
<evidence type="ECO:0000256" key="5">
    <source>
        <dbReference type="ARBA" id="ARBA00021901"/>
    </source>
</evidence>
<comment type="function">
    <text evidence="13">Catalyzes the oxidation of L-aspartate to iminoaspartate.</text>
</comment>
<accession>A0A151Y1N5</accession>
<gene>
    <name evidence="17" type="ORF">AZH43_12060</name>
</gene>
<evidence type="ECO:0000259" key="16">
    <source>
        <dbReference type="Pfam" id="PF02910"/>
    </source>
</evidence>
<dbReference type="InterPro" id="IPR005288">
    <property type="entry name" value="NadB"/>
</dbReference>
<keyword evidence="14" id="KW-0175">Coiled coil</keyword>
<dbReference type="InterPro" id="IPR003953">
    <property type="entry name" value="FAD-dep_OxRdtase_2_FAD-bd"/>
</dbReference>
<evidence type="ECO:0000256" key="11">
    <source>
        <dbReference type="NCBIfam" id="TIGR00551"/>
    </source>
</evidence>
<reference evidence="17 18" key="1">
    <citation type="submission" date="2016-03" db="EMBL/GenBank/DDBJ databases">
        <title>Acinetobacter genomospecies 28 strain ANC 4149.</title>
        <authorList>
            <person name="Radolfova-Krizova L."/>
            <person name="Nemec A."/>
        </authorList>
    </citation>
    <scope>NUCLEOTIDE SEQUENCE [LARGE SCALE GENOMIC DNA]</scope>
    <source>
        <strain evidence="17 18">ANC 4149</strain>
    </source>
</reference>
<dbReference type="GO" id="GO:0034628">
    <property type="term" value="P:'de novo' NAD+ biosynthetic process from L-aspartate"/>
    <property type="evidence" value="ECO:0007669"/>
    <property type="project" value="TreeGrafter"/>
</dbReference>
<feature type="domain" description="Fumarate reductase/succinate dehydrogenase flavoprotein-like C-terminal" evidence="16">
    <location>
        <begin position="440"/>
        <end position="520"/>
    </location>
</feature>
<keyword evidence="7 13" id="KW-0662">Pyridine nucleotide biosynthesis</keyword>
<dbReference type="STRING" id="1806892.AZH43_12060"/>
<comment type="catalytic activity">
    <reaction evidence="10">
        <text>L-aspartate + O2 = iminosuccinate + H2O2</text>
        <dbReference type="Rhea" id="RHEA:25876"/>
        <dbReference type="ChEBI" id="CHEBI:15379"/>
        <dbReference type="ChEBI" id="CHEBI:16240"/>
        <dbReference type="ChEBI" id="CHEBI:29991"/>
        <dbReference type="ChEBI" id="CHEBI:77875"/>
        <dbReference type="EC" id="1.4.3.16"/>
    </reaction>
    <physiologicalReaction direction="left-to-right" evidence="10">
        <dbReference type="Rhea" id="RHEA:25877"/>
    </physiologicalReaction>
</comment>
<dbReference type="NCBIfam" id="TIGR00551">
    <property type="entry name" value="nadB"/>
    <property type="match status" value="1"/>
</dbReference>
<dbReference type="Proteomes" id="UP000076276">
    <property type="component" value="Unassembled WGS sequence"/>
</dbReference>
<evidence type="ECO:0000256" key="12">
    <source>
        <dbReference type="PIRSR" id="PIRSR000171-1"/>
    </source>
</evidence>
<dbReference type="NCBIfam" id="NF006567">
    <property type="entry name" value="PRK09077.1"/>
    <property type="match status" value="1"/>
</dbReference>
<dbReference type="EMBL" id="LUAW01000020">
    <property type="protein sequence ID" value="KYQ71955.1"/>
    <property type="molecule type" value="Genomic_DNA"/>
</dbReference>
<evidence type="ECO:0000313" key="18">
    <source>
        <dbReference type="Proteomes" id="UP000076276"/>
    </source>
</evidence>
<dbReference type="OrthoDB" id="9806724at2"/>
<dbReference type="FunFam" id="3.90.700.10:FF:000002">
    <property type="entry name" value="L-aspartate oxidase"/>
    <property type="match status" value="1"/>
</dbReference>
<feature type="active site" description="Proton acceptor" evidence="12">
    <location>
        <position position="289"/>
    </location>
</feature>
<dbReference type="InterPro" id="IPR036188">
    <property type="entry name" value="FAD/NAD-bd_sf"/>
</dbReference>
<dbReference type="InterPro" id="IPR015939">
    <property type="entry name" value="Fum_Rdtase/Succ_DH_flav-like_C"/>
</dbReference>
<dbReference type="PANTHER" id="PTHR42716">
    <property type="entry name" value="L-ASPARTATE OXIDASE"/>
    <property type="match status" value="1"/>
</dbReference>
<evidence type="ECO:0000256" key="13">
    <source>
        <dbReference type="RuleBase" id="RU362049"/>
    </source>
</evidence>
<dbReference type="FunFam" id="1.20.58.100:FF:000002">
    <property type="entry name" value="L-aspartate oxidase"/>
    <property type="match status" value="1"/>
</dbReference>
<dbReference type="GO" id="GO:0005737">
    <property type="term" value="C:cytoplasm"/>
    <property type="evidence" value="ECO:0007669"/>
    <property type="project" value="UniProtKB-SubCell"/>
</dbReference>
<evidence type="ECO:0000259" key="15">
    <source>
        <dbReference type="Pfam" id="PF00890"/>
    </source>
</evidence>
<evidence type="ECO:0000256" key="6">
    <source>
        <dbReference type="ARBA" id="ARBA00022630"/>
    </source>
</evidence>
<dbReference type="PIRSF" id="PIRSF000171">
    <property type="entry name" value="SDHA_APRA_LASPO"/>
    <property type="match status" value="1"/>
</dbReference>
<dbReference type="SUPFAM" id="SSF51905">
    <property type="entry name" value="FAD/NAD(P)-binding domain"/>
    <property type="match status" value="1"/>
</dbReference>
<dbReference type="InterPro" id="IPR037099">
    <property type="entry name" value="Fum_R/Succ_DH_flav-like_C_sf"/>
</dbReference>
<comment type="similarity">
    <text evidence="3 13">Belongs to the FAD-dependent oxidoreductase 2 family. NadB subfamily.</text>
</comment>
<dbReference type="EC" id="1.4.3.16" evidence="4 11"/>
<keyword evidence="6 13" id="KW-0285">Flavoprotein</keyword>
<keyword evidence="8 13" id="KW-0274">FAD</keyword>
<keyword evidence="18" id="KW-1185">Reference proteome</keyword>
<evidence type="ECO:0000256" key="14">
    <source>
        <dbReference type="SAM" id="Coils"/>
    </source>
</evidence>
<evidence type="ECO:0000256" key="10">
    <source>
        <dbReference type="ARBA" id="ARBA00048305"/>
    </source>
</evidence>
<dbReference type="RefSeq" id="WP_067668813.1">
    <property type="nucleotide sequence ID" value="NZ_CBCSIK010000002.1"/>
</dbReference>
<evidence type="ECO:0000256" key="9">
    <source>
        <dbReference type="ARBA" id="ARBA00023002"/>
    </source>
</evidence>
<comment type="pathway">
    <text evidence="2 13">Cofactor biosynthesis; NAD(+) biosynthesis; iminoaspartate from L-aspartate (oxidase route): step 1/1.</text>
</comment>
<dbReference type="Pfam" id="PF02910">
    <property type="entry name" value="Succ_DH_flav_C"/>
    <property type="match status" value="1"/>
</dbReference>